<organism evidence="1">
    <name type="scientific">marine sediment metagenome</name>
    <dbReference type="NCBI Taxonomy" id="412755"/>
    <lineage>
        <taxon>unclassified sequences</taxon>
        <taxon>metagenomes</taxon>
        <taxon>ecological metagenomes</taxon>
    </lineage>
</organism>
<proteinExistence type="predicted"/>
<gene>
    <name evidence="1" type="ORF">S03H2_71837</name>
</gene>
<evidence type="ECO:0000313" key="1">
    <source>
        <dbReference type="EMBL" id="GAH94813.1"/>
    </source>
</evidence>
<reference evidence="1" key="1">
    <citation type="journal article" date="2014" name="Front. Microbiol.">
        <title>High frequency of phylogenetically diverse reductive dehalogenase-homologous genes in deep subseafloor sedimentary metagenomes.</title>
        <authorList>
            <person name="Kawai M."/>
            <person name="Futagami T."/>
            <person name="Toyoda A."/>
            <person name="Takaki Y."/>
            <person name="Nishi S."/>
            <person name="Hori S."/>
            <person name="Arai W."/>
            <person name="Tsubouchi T."/>
            <person name="Morono Y."/>
            <person name="Uchiyama I."/>
            <person name="Ito T."/>
            <person name="Fujiyama A."/>
            <person name="Inagaki F."/>
            <person name="Takami H."/>
        </authorList>
    </citation>
    <scope>NUCLEOTIDE SEQUENCE</scope>
    <source>
        <strain evidence="1">Expedition CK06-06</strain>
    </source>
</reference>
<accession>X1LL02</accession>
<feature type="non-terminal residue" evidence="1">
    <location>
        <position position="81"/>
    </location>
</feature>
<feature type="non-terminal residue" evidence="1">
    <location>
        <position position="1"/>
    </location>
</feature>
<comment type="caution">
    <text evidence="1">The sequence shown here is derived from an EMBL/GenBank/DDBJ whole genome shotgun (WGS) entry which is preliminary data.</text>
</comment>
<dbReference type="AlphaFoldDB" id="X1LL02"/>
<name>X1LL02_9ZZZZ</name>
<dbReference type="EMBL" id="BARU01048265">
    <property type="protein sequence ID" value="GAH94813.1"/>
    <property type="molecule type" value="Genomic_DNA"/>
</dbReference>
<protein>
    <submittedName>
        <fullName evidence="1">Uncharacterized protein</fullName>
    </submittedName>
</protein>
<sequence length="81" mass="9797">RSRLSQMKLLMPSKRKMGEDEEEWILKSITPGEKITDWSHRLRHKYNPIDVDDIKLTWYYVDDRMISFMSDVDDDNPSMDF</sequence>